<keyword evidence="1" id="KW-1133">Transmembrane helix</keyword>
<name>A0AAD8A394_DIPPU</name>
<keyword evidence="3" id="KW-1185">Reference proteome</keyword>
<dbReference type="Proteomes" id="UP001233999">
    <property type="component" value="Unassembled WGS sequence"/>
</dbReference>
<dbReference type="EMBL" id="JASPKZ010003874">
    <property type="protein sequence ID" value="KAJ9591330.1"/>
    <property type="molecule type" value="Genomic_DNA"/>
</dbReference>
<accession>A0AAD8A394</accession>
<evidence type="ECO:0000313" key="2">
    <source>
        <dbReference type="EMBL" id="KAJ9591330.1"/>
    </source>
</evidence>
<protein>
    <submittedName>
        <fullName evidence="2">Uncharacterized protein</fullName>
    </submittedName>
</protein>
<reference evidence="2" key="1">
    <citation type="journal article" date="2023" name="IScience">
        <title>Live-bearing cockroach genome reveals convergent evolutionary mechanisms linked to viviparity in insects and beyond.</title>
        <authorList>
            <person name="Fouks B."/>
            <person name="Harrison M.C."/>
            <person name="Mikhailova A.A."/>
            <person name="Marchal E."/>
            <person name="English S."/>
            <person name="Carruthers M."/>
            <person name="Jennings E.C."/>
            <person name="Chiamaka E.L."/>
            <person name="Frigard R.A."/>
            <person name="Pippel M."/>
            <person name="Attardo G.M."/>
            <person name="Benoit J.B."/>
            <person name="Bornberg-Bauer E."/>
            <person name="Tobe S.S."/>
        </authorList>
    </citation>
    <scope>NUCLEOTIDE SEQUENCE</scope>
    <source>
        <strain evidence="2">Stay&amp;Tobe</strain>
    </source>
</reference>
<reference evidence="2" key="2">
    <citation type="submission" date="2023-05" db="EMBL/GenBank/DDBJ databases">
        <authorList>
            <person name="Fouks B."/>
        </authorList>
    </citation>
    <scope>NUCLEOTIDE SEQUENCE</scope>
    <source>
        <strain evidence="2">Stay&amp;Tobe</strain>
        <tissue evidence="2">Testes</tissue>
    </source>
</reference>
<proteinExistence type="predicted"/>
<dbReference type="AlphaFoldDB" id="A0AAD8A394"/>
<sequence length="72" mass="8259">KNCPCWSISRFSNLFTSSSRVSSILGAVNFISTIINIKPIYFTSVCFFILIIKFIFVFPLLPMFKLQGHNSY</sequence>
<comment type="caution">
    <text evidence="2">The sequence shown here is derived from an EMBL/GenBank/DDBJ whole genome shotgun (WGS) entry which is preliminary data.</text>
</comment>
<feature type="transmembrane region" description="Helical" evidence="1">
    <location>
        <begin position="40"/>
        <end position="61"/>
    </location>
</feature>
<organism evidence="2 3">
    <name type="scientific">Diploptera punctata</name>
    <name type="common">Pacific beetle cockroach</name>
    <dbReference type="NCBI Taxonomy" id="6984"/>
    <lineage>
        <taxon>Eukaryota</taxon>
        <taxon>Metazoa</taxon>
        <taxon>Ecdysozoa</taxon>
        <taxon>Arthropoda</taxon>
        <taxon>Hexapoda</taxon>
        <taxon>Insecta</taxon>
        <taxon>Pterygota</taxon>
        <taxon>Neoptera</taxon>
        <taxon>Polyneoptera</taxon>
        <taxon>Dictyoptera</taxon>
        <taxon>Blattodea</taxon>
        <taxon>Blaberoidea</taxon>
        <taxon>Blaberidae</taxon>
        <taxon>Diplopterinae</taxon>
        <taxon>Diploptera</taxon>
    </lineage>
</organism>
<evidence type="ECO:0000313" key="3">
    <source>
        <dbReference type="Proteomes" id="UP001233999"/>
    </source>
</evidence>
<feature type="non-terminal residue" evidence="2">
    <location>
        <position position="72"/>
    </location>
</feature>
<keyword evidence="1" id="KW-0812">Transmembrane</keyword>
<evidence type="ECO:0000256" key="1">
    <source>
        <dbReference type="SAM" id="Phobius"/>
    </source>
</evidence>
<feature type="non-terminal residue" evidence="2">
    <location>
        <position position="1"/>
    </location>
</feature>
<keyword evidence="1" id="KW-0472">Membrane</keyword>
<gene>
    <name evidence="2" type="ORF">L9F63_002143</name>
</gene>